<reference evidence="1" key="1">
    <citation type="submission" date="2020-03" db="EMBL/GenBank/DDBJ databases">
        <title>The deep terrestrial virosphere.</title>
        <authorList>
            <person name="Holmfeldt K."/>
            <person name="Nilsson E."/>
            <person name="Simone D."/>
            <person name="Lopez-Fernandez M."/>
            <person name="Wu X."/>
            <person name="de Brujin I."/>
            <person name="Lundin D."/>
            <person name="Andersson A."/>
            <person name="Bertilsson S."/>
            <person name="Dopson M."/>
        </authorList>
    </citation>
    <scope>NUCLEOTIDE SEQUENCE</scope>
    <source>
        <strain evidence="1">MM415A04568</strain>
        <strain evidence="2">MM415B05280</strain>
    </source>
</reference>
<dbReference type="EMBL" id="MT143326">
    <property type="protein sequence ID" value="QJA95577.1"/>
    <property type="molecule type" value="Genomic_DNA"/>
</dbReference>
<proteinExistence type="predicted"/>
<name>A0A6M3JK84_9ZZZZ</name>
<dbReference type="AlphaFoldDB" id="A0A6M3JK84"/>
<dbReference type="EMBL" id="MT141708">
    <property type="protein sequence ID" value="QJA69471.1"/>
    <property type="molecule type" value="Genomic_DNA"/>
</dbReference>
<sequence length="84" mass="9873">MEKQNGWFSTRMIDKAMGITTRKQQDNRRNAIRYLKKIGLLECHPTQKRVYRYTPRDIAADVSMLNYQCPRAVVESIVEIKEGL</sequence>
<evidence type="ECO:0000313" key="2">
    <source>
        <dbReference type="EMBL" id="QJA95577.1"/>
    </source>
</evidence>
<evidence type="ECO:0000313" key="1">
    <source>
        <dbReference type="EMBL" id="QJA69471.1"/>
    </source>
</evidence>
<organism evidence="1">
    <name type="scientific">viral metagenome</name>
    <dbReference type="NCBI Taxonomy" id="1070528"/>
    <lineage>
        <taxon>unclassified sequences</taxon>
        <taxon>metagenomes</taxon>
        <taxon>organismal metagenomes</taxon>
    </lineage>
</organism>
<protein>
    <submittedName>
        <fullName evidence="1">Uncharacterized protein</fullName>
    </submittedName>
</protein>
<accession>A0A6M3JK84</accession>
<gene>
    <name evidence="1" type="ORF">MM415A04568_0008</name>
    <name evidence="2" type="ORF">MM415B05280_0003</name>
</gene>